<evidence type="ECO:0000259" key="2">
    <source>
        <dbReference type="Pfam" id="PF02470"/>
    </source>
</evidence>
<reference evidence="3 4" key="1">
    <citation type="submission" date="2023-04" db="EMBL/GenBank/DDBJ databases">
        <title>Draft genome sequence of acteroides sedimenti strain YN3PY1.</title>
        <authorList>
            <person name="Yoshida N."/>
        </authorList>
    </citation>
    <scope>NUCLEOTIDE SEQUENCE [LARGE SCALE GENOMIC DNA]</scope>
    <source>
        <strain evidence="3 4">YN3PY1</strain>
    </source>
</reference>
<dbReference type="PANTHER" id="PTHR33371">
    <property type="entry name" value="INTERMEMBRANE PHOSPHOLIPID TRANSPORT SYSTEM BINDING PROTEIN MLAD-RELATED"/>
    <property type="match status" value="1"/>
</dbReference>
<keyword evidence="4" id="KW-1185">Reference proteome</keyword>
<sequence length="296" mass="32561">MKYFTKEVKIGIAGIVSLCMLVYGINYLKGVNLFKPSSYFYVKYKDIQGLAKSSPVFADGFRIGIVSDIFYDYEHPGNVTVEVELDNAMRIPKGTHAELVTEMLGTVKMNIILAVNPNEAYSIGDTIPGTVNNGLMEAVTKSVMPQMEKMLPKLDSILTSLNKIAADPNIPATLKSVRKTADNLAETTTQLRSFMNNDVPQLTNKVNTIGDNLIAVSNNLKGIDYASTFSKIDSTMANVKMVTAKLNRKDNSLGLLLNDSSLYRNLSNTGANASLLLQDLKANPKRYVHFSIFGRK</sequence>
<keyword evidence="1" id="KW-0472">Membrane</keyword>
<accession>A0ABM8IEB9</accession>
<dbReference type="PANTHER" id="PTHR33371:SF4">
    <property type="entry name" value="INTERMEMBRANE PHOSPHOLIPID TRANSPORT SYSTEM BINDING PROTEIN MLAD"/>
    <property type="match status" value="1"/>
</dbReference>
<proteinExistence type="predicted"/>
<dbReference type="EMBL" id="AP028055">
    <property type="protein sequence ID" value="BEG97737.1"/>
    <property type="molecule type" value="Genomic_DNA"/>
</dbReference>
<organism evidence="3 4">
    <name type="scientific">Bacteroides sedimenti</name>
    <dbReference type="NCBI Taxonomy" id="2136147"/>
    <lineage>
        <taxon>Bacteria</taxon>
        <taxon>Pseudomonadati</taxon>
        <taxon>Bacteroidota</taxon>
        <taxon>Bacteroidia</taxon>
        <taxon>Bacteroidales</taxon>
        <taxon>Bacteroidaceae</taxon>
        <taxon>Bacteroides</taxon>
    </lineage>
</organism>
<name>A0ABM8IEB9_9BACE</name>
<protein>
    <submittedName>
        <fullName evidence="3">Mammalian cell entry protein</fullName>
    </submittedName>
</protein>
<keyword evidence="1" id="KW-1133">Transmembrane helix</keyword>
<keyword evidence="1" id="KW-0812">Transmembrane</keyword>
<feature type="transmembrane region" description="Helical" evidence="1">
    <location>
        <begin position="12"/>
        <end position="28"/>
    </location>
</feature>
<gene>
    <name evidence="3" type="ORF">BSYN_00020</name>
</gene>
<feature type="domain" description="Mce/MlaD" evidence="2">
    <location>
        <begin position="38"/>
        <end position="103"/>
    </location>
</feature>
<dbReference type="Pfam" id="PF02470">
    <property type="entry name" value="MlaD"/>
    <property type="match status" value="1"/>
</dbReference>
<evidence type="ECO:0000313" key="4">
    <source>
        <dbReference type="Proteomes" id="UP001496674"/>
    </source>
</evidence>
<dbReference type="Proteomes" id="UP001496674">
    <property type="component" value="Chromosome"/>
</dbReference>
<evidence type="ECO:0000313" key="3">
    <source>
        <dbReference type="EMBL" id="BEG97737.1"/>
    </source>
</evidence>
<evidence type="ECO:0000256" key="1">
    <source>
        <dbReference type="SAM" id="Phobius"/>
    </source>
</evidence>
<dbReference type="InterPro" id="IPR003399">
    <property type="entry name" value="Mce/MlaD"/>
</dbReference>
<dbReference type="RefSeq" id="WP_353332065.1">
    <property type="nucleotide sequence ID" value="NZ_AP028055.1"/>
</dbReference>
<dbReference type="InterPro" id="IPR052336">
    <property type="entry name" value="MlaD_Phospholipid_Transporter"/>
</dbReference>